<organism evidence="1 2">
    <name type="scientific">Pluteus cervinus</name>
    <dbReference type="NCBI Taxonomy" id="181527"/>
    <lineage>
        <taxon>Eukaryota</taxon>
        <taxon>Fungi</taxon>
        <taxon>Dikarya</taxon>
        <taxon>Basidiomycota</taxon>
        <taxon>Agaricomycotina</taxon>
        <taxon>Agaricomycetes</taxon>
        <taxon>Agaricomycetidae</taxon>
        <taxon>Agaricales</taxon>
        <taxon>Pluteineae</taxon>
        <taxon>Pluteaceae</taxon>
        <taxon>Pluteus</taxon>
    </lineage>
</organism>
<evidence type="ECO:0000313" key="2">
    <source>
        <dbReference type="Proteomes" id="UP000308600"/>
    </source>
</evidence>
<reference evidence="1 2" key="1">
    <citation type="journal article" date="2019" name="Nat. Ecol. Evol.">
        <title>Megaphylogeny resolves global patterns of mushroom evolution.</title>
        <authorList>
            <person name="Varga T."/>
            <person name="Krizsan K."/>
            <person name="Foldi C."/>
            <person name="Dima B."/>
            <person name="Sanchez-Garcia M."/>
            <person name="Sanchez-Ramirez S."/>
            <person name="Szollosi G.J."/>
            <person name="Szarkandi J.G."/>
            <person name="Papp V."/>
            <person name="Albert L."/>
            <person name="Andreopoulos W."/>
            <person name="Angelini C."/>
            <person name="Antonin V."/>
            <person name="Barry K.W."/>
            <person name="Bougher N.L."/>
            <person name="Buchanan P."/>
            <person name="Buyck B."/>
            <person name="Bense V."/>
            <person name="Catcheside P."/>
            <person name="Chovatia M."/>
            <person name="Cooper J."/>
            <person name="Damon W."/>
            <person name="Desjardin D."/>
            <person name="Finy P."/>
            <person name="Geml J."/>
            <person name="Haridas S."/>
            <person name="Hughes K."/>
            <person name="Justo A."/>
            <person name="Karasinski D."/>
            <person name="Kautmanova I."/>
            <person name="Kiss B."/>
            <person name="Kocsube S."/>
            <person name="Kotiranta H."/>
            <person name="LaButti K.M."/>
            <person name="Lechner B.E."/>
            <person name="Liimatainen K."/>
            <person name="Lipzen A."/>
            <person name="Lukacs Z."/>
            <person name="Mihaltcheva S."/>
            <person name="Morgado L.N."/>
            <person name="Niskanen T."/>
            <person name="Noordeloos M.E."/>
            <person name="Ohm R.A."/>
            <person name="Ortiz-Santana B."/>
            <person name="Ovrebo C."/>
            <person name="Racz N."/>
            <person name="Riley R."/>
            <person name="Savchenko A."/>
            <person name="Shiryaev A."/>
            <person name="Soop K."/>
            <person name="Spirin V."/>
            <person name="Szebenyi C."/>
            <person name="Tomsovsky M."/>
            <person name="Tulloss R.E."/>
            <person name="Uehling J."/>
            <person name="Grigoriev I.V."/>
            <person name="Vagvolgyi C."/>
            <person name="Papp T."/>
            <person name="Martin F.M."/>
            <person name="Miettinen O."/>
            <person name="Hibbett D.S."/>
            <person name="Nagy L.G."/>
        </authorList>
    </citation>
    <scope>NUCLEOTIDE SEQUENCE [LARGE SCALE GENOMIC DNA]</scope>
    <source>
        <strain evidence="1 2">NL-1719</strain>
    </source>
</reference>
<evidence type="ECO:0000313" key="1">
    <source>
        <dbReference type="EMBL" id="TFK71253.1"/>
    </source>
</evidence>
<proteinExistence type="predicted"/>
<dbReference type="EMBL" id="ML208300">
    <property type="protein sequence ID" value="TFK71253.1"/>
    <property type="molecule type" value="Genomic_DNA"/>
</dbReference>
<name>A0ACD3AZS1_9AGAR</name>
<dbReference type="Proteomes" id="UP000308600">
    <property type="component" value="Unassembled WGS sequence"/>
</dbReference>
<keyword evidence="2" id="KW-1185">Reference proteome</keyword>
<gene>
    <name evidence="1" type="ORF">BDN72DRAFT_765263</name>
</gene>
<accession>A0ACD3AZS1</accession>
<sequence length="474" mass="53523">MSDIVVVLDNGASTVKTGLANRSNPGVESPCRLIPNAVIRSKGDKTTYFGHEFERCRDYSSLHYRLPFEKGYLVDWDAQKAVWDGIFSDEVLDINTTESSLFITEPYFNLPNIQEVYDQFVFEEYEFQSYYRCTPASVIPCGTLFAQSGLPPPDCMIVIDSGFSFTHVVPILNGHIVWDAVKRLDVGGKLLTNHLKELVSYRQWNMMEETYIMNDVKESCCFVSTNFHEDLETCKVDVKSNPIVQEYVLPDLSRNRKGRVRQPEDIVTETDQILVMNNERFSVPEVLFRPDDIAGLEQAGLAHTVAFSIALLPEDLRGMFWANIGLMGGNTKVPGFRDRLLAELRSLAPDDNDVFIYECNDPITEAYNAALAFVTSTEIDFSKRVVTKADYAENGSNASRRKFRDWKQFGEDKEKLMSWIGKEREEKEKEFGKATTSMSGPDTTPANQPSGSTTTKLGRNKSRSMNVSGGGRKR</sequence>
<protein>
    <submittedName>
        <fullName evidence="1">Actin-like protein ARP6</fullName>
    </submittedName>
</protein>